<dbReference type="Pfam" id="PF25053">
    <property type="entry name" value="DUF7791"/>
    <property type="match status" value="1"/>
</dbReference>
<feature type="domain" description="DUF7791" evidence="4">
    <location>
        <begin position="560"/>
        <end position="688"/>
    </location>
</feature>
<dbReference type="EMBL" id="LKEA01000023">
    <property type="protein sequence ID" value="ROV99426.1"/>
    <property type="molecule type" value="Genomic_DNA"/>
</dbReference>
<reference evidence="5 6" key="1">
    <citation type="submission" date="2015-09" db="EMBL/GenBank/DDBJ databases">
        <title>Host preference determinants of Valsa canker pathogens revealed by comparative genomics.</title>
        <authorList>
            <person name="Yin Z."/>
            <person name="Huang L."/>
        </authorList>
    </citation>
    <scope>NUCLEOTIDE SEQUENCE [LARGE SCALE GENOMIC DNA]</scope>
    <source>
        <strain evidence="5 6">03-1</strain>
    </source>
</reference>
<dbReference type="STRING" id="356882.A0A423W7Z2"/>
<dbReference type="Proteomes" id="UP000283895">
    <property type="component" value="Unassembled WGS sequence"/>
</dbReference>
<dbReference type="SUPFAM" id="SSF52540">
    <property type="entry name" value="P-loop containing nucleoside triphosphate hydrolases"/>
    <property type="match status" value="1"/>
</dbReference>
<protein>
    <recommendedName>
        <fullName evidence="7">NACHT domain-containing protein</fullName>
    </recommendedName>
</protein>
<dbReference type="OrthoDB" id="443402at2759"/>
<feature type="domain" description="Nephrocystin 3-like N-terminal" evidence="3">
    <location>
        <begin position="277"/>
        <end position="445"/>
    </location>
</feature>
<evidence type="ECO:0008006" key="7">
    <source>
        <dbReference type="Google" id="ProtNLM"/>
    </source>
</evidence>
<evidence type="ECO:0000256" key="2">
    <source>
        <dbReference type="SAM" id="SignalP"/>
    </source>
</evidence>
<dbReference type="PANTHER" id="PTHR10039">
    <property type="entry name" value="AMELOGENIN"/>
    <property type="match status" value="1"/>
</dbReference>
<evidence type="ECO:0000259" key="4">
    <source>
        <dbReference type="Pfam" id="PF25053"/>
    </source>
</evidence>
<dbReference type="PANTHER" id="PTHR10039:SF5">
    <property type="entry name" value="NACHT DOMAIN-CONTAINING PROTEIN"/>
    <property type="match status" value="1"/>
</dbReference>
<comment type="caution">
    <text evidence="5">The sequence shown here is derived from an EMBL/GenBank/DDBJ whole genome shotgun (WGS) entry which is preliminary data.</text>
</comment>
<evidence type="ECO:0000256" key="1">
    <source>
        <dbReference type="ARBA" id="ARBA00022737"/>
    </source>
</evidence>
<name>A0A423W7Z2_9PEZI</name>
<feature type="signal peptide" evidence="2">
    <location>
        <begin position="1"/>
        <end position="22"/>
    </location>
</feature>
<evidence type="ECO:0000259" key="3">
    <source>
        <dbReference type="Pfam" id="PF24883"/>
    </source>
</evidence>
<accession>A0A423W7Z2</accession>
<dbReference type="InterPro" id="IPR027417">
    <property type="entry name" value="P-loop_NTPase"/>
</dbReference>
<keyword evidence="6" id="KW-1185">Reference proteome</keyword>
<proteinExistence type="predicted"/>
<dbReference type="Pfam" id="PF24883">
    <property type="entry name" value="NPHP3_N"/>
    <property type="match status" value="1"/>
</dbReference>
<gene>
    <name evidence="5" type="ORF">VMCG_06407</name>
</gene>
<dbReference type="Gene3D" id="3.40.50.300">
    <property type="entry name" value="P-loop containing nucleotide triphosphate hydrolases"/>
    <property type="match status" value="1"/>
</dbReference>
<keyword evidence="1" id="KW-0677">Repeat</keyword>
<evidence type="ECO:0000313" key="6">
    <source>
        <dbReference type="Proteomes" id="UP000283895"/>
    </source>
</evidence>
<dbReference type="InterPro" id="IPR056693">
    <property type="entry name" value="DUF7791"/>
</dbReference>
<dbReference type="AlphaFoldDB" id="A0A423W7Z2"/>
<keyword evidence="2" id="KW-0732">Signal</keyword>
<feature type="chain" id="PRO_5019359682" description="NACHT domain-containing protein" evidence="2">
    <location>
        <begin position="23"/>
        <end position="872"/>
    </location>
</feature>
<organism evidence="5 6">
    <name type="scientific">Cytospora schulzeri</name>
    <dbReference type="NCBI Taxonomy" id="448051"/>
    <lineage>
        <taxon>Eukaryota</taxon>
        <taxon>Fungi</taxon>
        <taxon>Dikarya</taxon>
        <taxon>Ascomycota</taxon>
        <taxon>Pezizomycotina</taxon>
        <taxon>Sordariomycetes</taxon>
        <taxon>Sordariomycetidae</taxon>
        <taxon>Diaporthales</taxon>
        <taxon>Cytosporaceae</taxon>
        <taxon>Cytospora</taxon>
    </lineage>
</organism>
<evidence type="ECO:0000313" key="5">
    <source>
        <dbReference type="EMBL" id="ROV99426.1"/>
    </source>
</evidence>
<dbReference type="InterPro" id="IPR056884">
    <property type="entry name" value="NPHP3-like_N"/>
</dbReference>
<sequence length="872" mass="98975">MDPSSAFGLSASILQFITFTVSLINQSIDIHDSANGLSNQLLDIEDTYRDLCEFSLKFETTCRGSGDVDVHAEIHEHVAGLEALAKDCQDDCRILLDVIGKLKIEDGPRRRWKSFKAAFVAYHKGDKIENLEKRLERIQGRMTTYMCRISNYYHALHTDELKQLREESRMIRVDQDEKLKHLESMLISIKAVLEAKDNNAPGSISTATPLSLPEIQSIAQSFANLEIIERVVLQDQMVLRSLAFEQHEQRHNSIPKAHQQTLSWIFDPANHDSEGTHLLAWLRSGRGIFWVSGKPGSGKSTLMKFLADNPQTQIELSAWAGRKKVVTTSHFFWWSGTPMQKSQEGLLRALLLGILKRCPELIQESFMEHCPVAIKGHDHGDIRHWALEDLESVVDSLARHQDQTIKFCMFIDGLDEYDGDHEDICKTLQKLVKLSLDIKICVSSRPWNVFEHAFGHGNQKIYVQNLTKDDIRRYTHTRLSEHQAWEAVSARDPEARQLVELITQRADGVFLWVFLVTKALRTGLNNHDSLTDLYRRVEAFPADLYRFFEQMLRPASEDDGFYNRKMSTSLQIALAAKRPLNLSIYAFNEEILEDTNYAIDLPVSRLGVDGVKFQHSTVAIRLNGWCKGLLEVHGHDVHFLHRTVVEFLETKEMSDFLARTSPGDFYAPLSILKAYVAWMKTSPQPNRDVHCNTLNNPDPMTNAEESLGVYSSQIAGTTLSYIDMQIQEILTVASEIDTSVGPTSPLCYVASTHLDAVDWTIKILGDMSGLMERRTLKEEADVVVLCGSNEDMYVSPRDSRQVIAEGCLVAMGNNNVDTAAKLDIEVFVLGYDTFTEYFEEETRQNLLDPRNSHVMHAPYYGRWQENGPAPGR</sequence>